<evidence type="ECO:0000313" key="1">
    <source>
        <dbReference type="EMBL" id="KAG7323055.1"/>
    </source>
</evidence>
<evidence type="ECO:0008006" key="3">
    <source>
        <dbReference type="Google" id="ProtNLM"/>
    </source>
</evidence>
<accession>A0A9D3NLB7</accession>
<proteinExistence type="predicted"/>
<dbReference type="PANTHER" id="PTHR14352">
    <property type="entry name" value="HAUS AUGMIN-LIKE COMPLEX SUBUNIT 7"/>
    <property type="match status" value="1"/>
</dbReference>
<name>A0A9D3NLB7_9TELE</name>
<dbReference type="GO" id="GO:0051225">
    <property type="term" value="P:spindle assembly"/>
    <property type="evidence" value="ECO:0007669"/>
    <property type="project" value="TreeGrafter"/>
</dbReference>
<organism evidence="1 2">
    <name type="scientific">Hemibagrus wyckioides</name>
    <dbReference type="NCBI Taxonomy" id="337641"/>
    <lineage>
        <taxon>Eukaryota</taxon>
        <taxon>Metazoa</taxon>
        <taxon>Chordata</taxon>
        <taxon>Craniata</taxon>
        <taxon>Vertebrata</taxon>
        <taxon>Euteleostomi</taxon>
        <taxon>Actinopterygii</taxon>
        <taxon>Neopterygii</taxon>
        <taxon>Teleostei</taxon>
        <taxon>Ostariophysi</taxon>
        <taxon>Siluriformes</taxon>
        <taxon>Bagridae</taxon>
        <taxon>Hemibagrus</taxon>
    </lineage>
</organism>
<dbReference type="Proteomes" id="UP000824219">
    <property type="component" value="Linkage Group LG15"/>
</dbReference>
<dbReference type="GO" id="GO:0070652">
    <property type="term" value="C:HAUS complex"/>
    <property type="evidence" value="ECO:0007669"/>
    <property type="project" value="TreeGrafter"/>
</dbReference>
<dbReference type="InterPro" id="IPR029711">
    <property type="entry name" value="Haus7-like"/>
</dbReference>
<protein>
    <recommendedName>
        <fullName evidence="3">HAUS augmin-like complex subunit 7</fullName>
    </recommendedName>
</protein>
<comment type="caution">
    <text evidence="1">The sequence shown here is derived from an EMBL/GenBank/DDBJ whole genome shotgun (WGS) entry which is preliminary data.</text>
</comment>
<dbReference type="PANTHER" id="PTHR14352:SF2">
    <property type="entry name" value="HAUS AUGMIN-LIKE COMPLEX SUBUNIT 7"/>
    <property type="match status" value="1"/>
</dbReference>
<dbReference type="GO" id="GO:0031023">
    <property type="term" value="P:microtubule organizing center organization"/>
    <property type="evidence" value="ECO:0007669"/>
    <property type="project" value="TreeGrafter"/>
</dbReference>
<gene>
    <name evidence="1" type="ORF">KOW79_012757</name>
</gene>
<reference evidence="1 2" key="1">
    <citation type="submission" date="2021-06" db="EMBL/GenBank/DDBJ databases">
        <title>Chromosome-level genome assembly of the red-tail catfish (Hemibagrus wyckioides).</title>
        <authorList>
            <person name="Shao F."/>
        </authorList>
    </citation>
    <scope>NUCLEOTIDE SEQUENCE [LARGE SCALE GENOMIC DNA]</scope>
    <source>
        <strain evidence="1">EC202008001</strain>
        <tissue evidence="1">Blood</tissue>
    </source>
</reference>
<dbReference type="EMBL" id="JAHKSW010000015">
    <property type="protein sequence ID" value="KAG7323055.1"/>
    <property type="molecule type" value="Genomic_DNA"/>
</dbReference>
<sequence length="356" mass="39617">MAGKSKEQQLSLSVYNSLRSLSCPSVDGLYLREASSMQELLCTPSLHRMDILKWICVRICPSLRDKFSTIKSSETEEVAKEITRFGHELLLCKADDQELIAGFASPLHQLLFLEQLLMIVEQQDTPSDGVHSESSGGGSITNEDLLKELMSPDHLTDLIQLMNPVCNPWSAHIQEYLKARQATWAKANGNKTDESPHDSGCGTLNNDNIAEATALLRSTLCTLEELRKECEFLYLEQSGPAASLSPCALKVAISDMAQLMTAFSQVYNTDFRGYCQRSPPVLNPNTSVFQSAHQLLHHCNMELEALQQLSEISSSLTEMVKQIQTGRQFWANGEKHTLPNQLEAMKNKFTASFVSS</sequence>
<dbReference type="OrthoDB" id="6435999at2759"/>
<evidence type="ECO:0000313" key="2">
    <source>
        <dbReference type="Proteomes" id="UP000824219"/>
    </source>
</evidence>
<dbReference type="GO" id="GO:0051011">
    <property type="term" value="F:microtubule minus-end binding"/>
    <property type="evidence" value="ECO:0007669"/>
    <property type="project" value="TreeGrafter"/>
</dbReference>
<keyword evidence="2" id="KW-1185">Reference proteome</keyword>
<dbReference type="AlphaFoldDB" id="A0A9D3NLB7"/>